<feature type="non-terminal residue" evidence="2">
    <location>
        <position position="1"/>
    </location>
</feature>
<comment type="caution">
    <text evidence="2">The sequence shown here is derived from an EMBL/GenBank/DDBJ whole genome shotgun (WGS) entry which is preliminary data.</text>
</comment>
<keyword evidence="3" id="KW-1185">Reference proteome</keyword>
<feature type="compositionally biased region" description="Basic and acidic residues" evidence="1">
    <location>
        <begin position="42"/>
        <end position="60"/>
    </location>
</feature>
<proteinExistence type="predicted"/>
<dbReference type="AlphaFoldDB" id="A0AAE0GF32"/>
<dbReference type="PANTHER" id="PTHR48151:SF3">
    <property type="entry name" value="SH3 DOMAIN-CONTAINING PROTEIN"/>
    <property type="match status" value="1"/>
</dbReference>
<accession>A0AAE0GF32</accession>
<evidence type="ECO:0000313" key="3">
    <source>
        <dbReference type="Proteomes" id="UP001190700"/>
    </source>
</evidence>
<dbReference type="PANTHER" id="PTHR48151">
    <property type="entry name" value="SH3 DOMAIN-CONTAINING PROTEIN"/>
    <property type="match status" value="1"/>
</dbReference>
<reference evidence="2 3" key="1">
    <citation type="journal article" date="2015" name="Genome Biol. Evol.">
        <title>Comparative Genomics of a Bacterivorous Green Alga Reveals Evolutionary Causalities and Consequences of Phago-Mixotrophic Mode of Nutrition.</title>
        <authorList>
            <person name="Burns J.A."/>
            <person name="Paasch A."/>
            <person name="Narechania A."/>
            <person name="Kim E."/>
        </authorList>
    </citation>
    <scope>NUCLEOTIDE SEQUENCE [LARGE SCALE GENOMIC DNA]</scope>
    <source>
        <strain evidence="2 3">PLY_AMNH</strain>
    </source>
</reference>
<feature type="compositionally biased region" description="Basic and acidic residues" evidence="1">
    <location>
        <begin position="390"/>
        <end position="401"/>
    </location>
</feature>
<protein>
    <submittedName>
        <fullName evidence="2">Uncharacterized protein</fullName>
    </submittedName>
</protein>
<sequence length="562" mass="60854">ARHALAVAVRIARRDVVKLAEKLEPIVQATLDAASGVVKTASPHDKSKKSDKADKEKDGDKGAASVINLQDPFAKLHFIQLCAVILHASQMSNKPQLRDPYHTHLVAMVQHPEDRVALEAIHGLSAASPPGCRPQERANAWEMMLHSPLKAAKDILSTIVARLEVGLKLPSQPTMSAFCHAAAAVAEAHAHFDAEIEEEHDESAKLADIARALQVVLTCRSHHVRGAAIRALIWLRTPTFLPGLMSALGEQFRDPLWPVEPLECIMETLCTRMQGDPDLTTEMLQGVRLLVEAAPARVNPEIVLGVWKASLAANGPDNLHLTLIGVHEMLGMLHTLRPVSRSPIDTDLQVVAAVHQHIRMAVWFLGENANHAASEYAWTAPEANISSTSADHRSDTLEDGSKPQSSSLLASAATRNPLMAQAIAELQRCVVAGTWGTRVEAARALGKLAVRSGEPFRMQCYTILAAAQASMLSVSGVTAPIIDVLDDIYSSQERLVELLAVYGAAGRSWPSEALQEVLEAHEECLEQAGTVCFVPATLYLPLGLDSALIIKEAEKQRKELSM</sequence>
<dbReference type="InterPro" id="IPR053296">
    <property type="entry name" value="TSET_member_tstB"/>
</dbReference>
<dbReference type="InterPro" id="IPR016024">
    <property type="entry name" value="ARM-type_fold"/>
</dbReference>
<dbReference type="SUPFAM" id="SSF48371">
    <property type="entry name" value="ARM repeat"/>
    <property type="match status" value="1"/>
</dbReference>
<organism evidence="2 3">
    <name type="scientific">Cymbomonas tetramitiformis</name>
    <dbReference type="NCBI Taxonomy" id="36881"/>
    <lineage>
        <taxon>Eukaryota</taxon>
        <taxon>Viridiplantae</taxon>
        <taxon>Chlorophyta</taxon>
        <taxon>Pyramimonadophyceae</taxon>
        <taxon>Pyramimonadales</taxon>
        <taxon>Pyramimonadaceae</taxon>
        <taxon>Cymbomonas</taxon>
    </lineage>
</organism>
<evidence type="ECO:0000313" key="2">
    <source>
        <dbReference type="EMBL" id="KAK3276939.1"/>
    </source>
</evidence>
<dbReference type="EMBL" id="LGRX02006312">
    <property type="protein sequence ID" value="KAK3276939.1"/>
    <property type="molecule type" value="Genomic_DNA"/>
</dbReference>
<gene>
    <name evidence="2" type="ORF">CYMTET_15016</name>
</gene>
<feature type="region of interest" description="Disordered" evidence="1">
    <location>
        <begin position="37"/>
        <end position="60"/>
    </location>
</feature>
<evidence type="ECO:0000256" key="1">
    <source>
        <dbReference type="SAM" id="MobiDB-lite"/>
    </source>
</evidence>
<feature type="region of interest" description="Disordered" evidence="1">
    <location>
        <begin position="387"/>
        <end position="408"/>
    </location>
</feature>
<name>A0AAE0GF32_9CHLO</name>
<dbReference type="Proteomes" id="UP001190700">
    <property type="component" value="Unassembled WGS sequence"/>
</dbReference>